<dbReference type="Proteomes" id="UP000314294">
    <property type="component" value="Unassembled WGS sequence"/>
</dbReference>
<comment type="caution">
    <text evidence="2">The sequence shown here is derived from an EMBL/GenBank/DDBJ whole genome shotgun (WGS) entry which is preliminary data.</text>
</comment>
<name>A0A4Z2J1I0_9TELE</name>
<accession>A0A4Z2J1I0</accession>
<evidence type="ECO:0000256" key="1">
    <source>
        <dbReference type="SAM" id="MobiDB-lite"/>
    </source>
</evidence>
<protein>
    <submittedName>
        <fullName evidence="2">Uncharacterized protein</fullName>
    </submittedName>
</protein>
<feature type="region of interest" description="Disordered" evidence="1">
    <location>
        <begin position="1"/>
        <end position="61"/>
    </location>
</feature>
<reference evidence="2 3" key="1">
    <citation type="submission" date="2019-03" db="EMBL/GenBank/DDBJ databases">
        <title>First draft genome of Liparis tanakae, snailfish: a comprehensive survey of snailfish specific genes.</title>
        <authorList>
            <person name="Kim W."/>
            <person name="Song I."/>
            <person name="Jeong J.-H."/>
            <person name="Kim D."/>
            <person name="Kim S."/>
            <person name="Ryu S."/>
            <person name="Song J.Y."/>
            <person name="Lee S.K."/>
        </authorList>
    </citation>
    <scope>NUCLEOTIDE SEQUENCE [LARGE SCALE GENOMIC DNA]</scope>
    <source>
        <tissue evidence="2">Muscle</tissue>
    </source>
</reference>
<dbReference type="AlphaFoldDB" id="A0A4Z2J1I0"/>
<feature type="region of interest" description="Disordered" evidence="1">
    <location>
        <begin position="168"/>
        <end position="195"/>
    </location>
</feature>
<dbReference type="EMBL" id="SRLO01000028">
    <property type="protein sequence ID" value="TNN84120.1"/>
    <property type="molecule type" value="Genomic_DNA"/>
</dbReference>
<evidence type="ECO:0000313" key="2">
    <source>
        <dbReference type="EMBL" id="TNN84120.1"/>
    </source>
</evidence>
<sequence>MQSDATALLRPRGSPAFGMSPSPPLETRVTTATCSRSVRAVAPRETQPPRFVPGESFSFGLGDGETPSSPFTHRENKLLRELTATNHRRRRERYFNSHSSAPCAEAGVRATGRLISGAKPRGDRGASVGSLNVFVQRRTNHPEPSASVAFCNSGVRSVKKDRRPPTRLLMTTTPANRPTPYLNLGHRGRSRPPRPLGTLRAEAAIADVYLSSPMLSY</sequence>
<organism evidence="2 3">
    <name type="scientific">Liparis tanakae</name>
    <name type="common">Tanaka's snailfish</name>
    <dbReference type="NCBI Taxonomy" id="230148"/>
    <lineage>
        <taxon>Eukaryota</taxon>
        <taxon>Metazoa</taxon>
        <taxon>Chordata</taxon>
        <taxon>Craniata</taxon>
        <taxon>Vertebrata</taxon>
        <taxon>Euteleostomi</taxon>
        <taxon>Actinopterygii</taxon>
        <taxon>Neopterygii</taxon>
        <taxon>Teleostei</taxon>
        <taxon>Neoteleostei</taxon>
        <taxon>Acanthomorphata</taxon>
        <taxon>Eupercaria</taxon>
        <taxon>Perciformes</taxon>
        <taxon>Cottioidei</taxon>
        <taxon>Cottales</taxon>
        <taxon>Liparidae</taxon>
        <taxon>Liparis</taxon>
    </lineage>
</organism>
<proteinExistence type="predicted"/>
<evidence type="ECO:0000313" key="3">
    <source>
        <dbReference type="Proteomes" id="UP000314294"/>
    </source>
</evidence>
<keyword evidence="3" id="KW-1185">Reference proteome</keyword>
<gene>
    <name evidence="2" type="ORF">EYF80_005447</name>
</gene>